<gene>
    <name evidence="2" type="ORF">EGYM00163_LOCUS43711</name>
</gene>
<reference evidence="2" key="1">
    <citation type="submission" date="2021-01" db="EMBL/GenBank/DDBJ databases">
        <authorList>
            <person name="Corre E."/>
            <person name="Pelletier E."/>
            <person name="Niang G."/>
            <person name="Scheremetjew M."/>
            <person name="Finn R."/>
            <person name="Kale V."/>
            <person name="Holt S."/>
            <person name="Cochrane G."/>
            <person name="Meng A."/>
            <person name="Brown T."/>
            <person name="Cohen L."/>
        </authorList>
    </citation>
    <scope>NUCLEOTIDE SEQUENCE</scope>
    <source>
        <strain evidence="2">CCMP1594</strain>
    </source>
</reference>
<feature type="compositionally biased region" description="Basic and acidic residues" evidence="1">
    <location>
        <begin position="91"/>
        <end position="113"/>
    </location>
</feature>
<feature type="region of interest" description="Disordered" evidence="1">
    <location>
        <begin position="203"/>
        <end position="337"/>
    </location>
</feature>
<proteinExistence type="predicted"/>
<feature type="compositionally biased region" description="Basic and acidic residues" evidence="1">
    <location>
        <begin position="221"/>
        <end position="235"/>
    </location>
</feature>
<protein>
    <submittedName>
        <fullName evidence="2">Uncharacterized protein</fullName>
    </submittedName>
</protein>
<dbReference type="EMBL" id="HBJA01126948">
    <property type="protein sequence ID" value="CAE0832426.1"/>
    <property type="molecule type" value="Transcribed_RNA"/>
</dbReference>
<name>A0A7S4LJ35_9EUGL</name>
<feature type="compositionally biased region" description="Low complexity" evidence="1">
    <location>
        <begin position="271"/>
        <end position="283"/>
    </location>
</feature>
<sequence length="827" mass="89939">MVDAQMMSEFGRDPDGQLMDSTRGRRDFVDIPGQEGGLPGDDAEFMSALRGDPEGPADAARTVRVADPTDADVHTITPRGARPGSGPDADWMSRMRDRHPNAELMDSRGERGRAPGYAGEGPASPAGQGRADVDFMSGFRNDNPDAMNMQSVSESPPHRHHQEQQADGELPRECLPGAPGLPRHRAVLPPRDPVLLRRDAAELRGVQEPGRHGAAAAGRGGRPDADGRVRGEHRGAHGHPPRPHGDVRPAARRVGGAEGEPPRLERPGHLPHPAAQPQRPVQPGAGGGGGHPGDVRPRAEPHGAGHPAAREDDLHAAPHGGLPQNRKKEQASERKEKQALARCNQICRQVFAPIFNNPHGSTSNYNEIMSKIVDNLKDEVGRNNAWGKASFVDPAIGACIHVECRSRNLPISWDDIVRHIPNMDARKLKSACSKRYNIMVENGQFQSNPLSVPTLLRAKLCEEPLVSRFPPAQYKLLEECLALYDVEEQMCSLSLGRKPQGLAAAICCIAIQAATDNVTPRNTTKRQCGAIKAMEYKQMAELFGASKATVRERVDELREMLFHIGKSTVPHAAGCLHKPADIDAYLAFMMPHLRTLLTLHKQRVSDLKRVHESGTDCDPESKRHKVDVSLPGPISPTGHGVMSHVGEVAVQSTPNALSSSSSSPSATIASHPGHLPQPLIPRDHPMPRVAPALQELGPPCWRRLQQSQCYLSQAIDVAQANLAASTEEQRTGVSGPVSKEQLFLQKLLRMGVSKDDIINGSWRSTLVPPTYDASDYFSSHEAFEPLSDQERTDVLRPAADVQWMQELPLYNHPGKKAVAIADCKEVD</sequence>
<dbReference type="AlphaFoldDB" id="A0A7S4LJ35"/>
<feature type="region of interest" description="Disordered" evidence="1">
    <location>
        <begin position="1"/>
        <end position="188"/>
    </location>
</feature>
<evidence type="ECO:0000256" key="1">
    <source>
        <dbReference type="SAM" id="MobiDB-lite"/>
    </source>
</evidence>
<organism evidence="2">
    <name type="scientific">Eutreptiella gymnastica</name>
    <dbReference type="NCBI Taxonomy" id="73025"/>
    <lineage>
        <taxon>Eukaryota</taxon>
        <taxon>Discoba</taxon>
        <taxon>Euglenozoa</taxon>
        <taxon>Euglenida</taxon>
        <taxon>Spirocuta</taxon>
        <taxon>Euglenophyceae</taxon>
        <taxon>Eutreptiales</taxon>
        <taxon>Eutreptiaceae</taxon>
        <taxon>Eutreptiella</taxon>
    </lineage>
</organism>
<feature type="compositionally biased region" description="Low complexity" evidence="1">
    <location>
        <begin position="652"/>
        <end position="670"/>
    </location>
</feature>
<feature type="compositionally biased region" description="Basic and acidic residues" evidence="1">
    <location>
        <begin position="326"/>
        <end position="337"/>
    </location>
</feature>
<feature type="compositionally biased region" description="Basic and acidic residues" evidence="1">
    <location>
        <begin position="293"/>
        <end position="316"/>
    </location>
</feature>
<accession>A0A7S4LJ35</accession>
<evidence type="ECO:0000313" key="2">
    <source>
        <dbReference type="EMBL" id="CAE0832426.1"/>
    </source>
</evidence>
<feature type="region of interest" description="Disordered" evidence="1">
    <location>
        <begin position="652"/>
        <end position="691"/>
    </location>
</feature>